<reference evidence="2 3" key="1">
    <citation type="submission" date="2022-10" db="EMBL/GenBank/DDBJ databases">
        <title>WGS assembly of Paspalum vaginatum 540-79.</title>
        <authorList>
            <person name="Sun G."/>
            <person name="Wase N."/>
            <person name="Shu S."/>
            <person name="Jenkins J."/>
            <person name="Zhou B."/>
            <person name="Torres-Rodriguez J."/>
            <person name="Chen C."/>
            <person name="Sandor L."/>
            <person name="Plott C."/>
            <person name="Yoshinga Y."/>
            <person name="Daum C."/>
            <person name="Qi P."/>
            <person name="Barry K."/>
            <person name="Lipzen A."/>
            <person name="Berry L."/>
            <person name="Pedersen C."/>
            <person name="Gottilla T."/>
            <person name="Foltz A."/>
            <person name="Yu H."/>
            <person name="O'Malley R."/>
            <person name="Zhang C."/>
            <person name="Devos K."/>
            <person name="Sigmon B."/>
            <person name="Yu B."/>
            <person name="Obata T."/>
            <person name="Schmutz J."/>
            <person name="Schnable J."/>
        </authorList>
    </citation>
    <scope>NUCLEOTIDE SEQUENCE [LARGE SCALE GENOMIC DNA]</scope>
    <source>
        <strain evidence="3">cv. 540-79</strain>
    </source>
</reference>
<accession>A0A9W8CDG9</accession>
<comment type="subunit">
    <text evidence="1">Homodimer.</text>
</comment>
<evidence type="ECO:0000313" key="3">
    <source>
        <dbReference type="Proteomes" id="UP001164776"/>
    </source>
</evidence>
<keyword evidence="3" id="KW-1185">Reference proteome</keyword>
<dbReference type="OrthoDB" id="682987at2759"/>
<protein>
    <recommendedName>
        <fullName evidence="1">Dirigent protein</fullName>
    </recommendedName>
</protein>
<comment type="caution">
    <text evidence="2">The sequence shown here is derived from an EMBL/GenBank/DDBJ whole genome shotgun (WGS) entry which is preliminary data.</text>
</comment>
<organism evidence="2 3">
    <name type="scientific">Paspalum vaginatum</name>
    <name type="common">seashore paspalum</name>
    <dbReference type="NCBI Taxonomy" id="158149"/>
    <lineage>
        <taxon>Eukaryota</taxon>
        <taxon>Viridiplantae</taxon>
        <taxon>Streptophyta</taxon>
        <taxon>Embryophyta</taxon>
        <taxon>Tracheophyta</taxon>
        <taxon>Spermatophyta</taxon>
        <taxon>Magnoliopsida</taxon>
        <taxon>Liliopsida</taxon>
        <taxon>Poales</taxon>
        <taxon>Poaceae</taxon>
        <taxon>PACMAD clade</taxon>
        <taxon>Panicoideae</taxon>
        <taxon>Andropogonodae</taxon>
        <taxon>Paspaleae</taxon>
        <taxon>Paspalinae</taxon>
        <taxon>Paspalum</taxon>
    </lineage>
</organism>
<comment type="subcellular location">
    <subcellularLocation>
        <location evidence="1">Secreted</location>
        <location evidence="1">Extracellular space</location>
        <location evidence="1">Apoplast</location>
    </subcellularLocation>
</comment>
<proteinExistence type="inferred from homology"/>
<dbReference type="Proteomes" id="UP001164776">
    <property type="component" value="Unassembled WGS sequence"/>
</dbReference>
<keyword evidence="1" id="KW-0732">Signal</keyword>
<dbReference type="Pfam" id="PF03018">
    <property type="entry name" value="Dirigent"/>
    <property type="match status" value="1"/>
</dbReference>
<comment type="similarity">
    <text evidence="1">Belongs to the plant dirigent protein family.</text>
</comment>
<name>A0A9W8CDG9_9POAL</name>
<keyword evidence="1" id="KW-0052">Apoplast</keyword>
<dbReference type="GO" id="GO:0048046">
    <property type="term" value="C:apoplast"/>
    <property type="evidence" value="ECO:0007669"/>
    <property type="project" value="UniProtKB-SubCell"/>
</dbReference>
<feature type="signal peptide" evidence="1">
    <location>
        <begin position="1"/>
        <end position="21"/>
    </location>
</feature>
<dbReference type="EMBL" id="MU630777">
    <property type="protein sequence ID" value="KAJ1253736.1"/>
    <property type="molecule type" value="Genomic_DNA"/>
</dbReference>
<sequence>MGTTPTSSLFFLMLCVPMALAMANPAEKLAYPYPCEFPKENETRMQMYLHQFRAWQNVSNPNEILAIDFTSHLPLGFGTTYVHDWILTIGPNPNENIVARAQGFHIQAGQTATSWYTSQIIVFQASSSFPGSTLEVLGVIASGTGQWSIMGGTGAFTNAHGIINFKSVPSTVSSITDNVRELDIHIFYTPETSTAIIIGVSLSQLTRILKCTCSGTNCARLVIWNNRTLSGSYLGYSNASVLKDLDKQQPCIGGKIIS</sequence>
<keyword evidence="1" id="KW-0964">Secreted</keyword>
<gene>
    <name evidence="2" type="ORF">BS78_K201800</name>
</gene>
<dbReference type="AlphaFoldDB" id="A0A9W8CDG9"/>
<feature type="chain" id="PRO_5041020683" description="Dirigent protein" evidence="1">
    <location>
        <begin position="22"/>
        <end position="258"/>
    </location>
</feature>
<evidence type="ECO:0000313" key="2">
    <source>
        <dbReference type="EMBL" id="KAJ1253736.1"/>
    </source>
</evidence>
<dbReference type="PANTHER" id="PTHR21495">
    <property type="entry name" value="NUCLEOPORIN-RELATED"/>
    <property type="match status" value="1"/>
</dbReference>
<comment type="function">
    <text evidence="1">Dirigent proteins impart stereoselectivity on the phenoxy radical-coupling reaction, yielding optically active lignans from two molecules of coniferyl alcohol in the biosynthesis of lignans, flavonolignans, and alkaloids and thus plays a central role in plant secondary metabolism.</text>
</comment>
<evidence type="ECO:0000256" key="1">
    <source>
        <dbReference type="RuleBase" id="RU363099"/>
    </source>
</evidence>
<dbReference type="InterPro" id="IPR004265">
    <property type="entry name" value="Dirigent"/>
</dbReference>